<keyword evidence="5" id="KW-0560">Oxidoreductase</keyword>
<dbReference type="CDD" id="cd02754">
    <property type="entry name" value="MopB_Nitrate-R-NapA-like"/>
    <property type="match status" value="1"/>
</dbReference>
<evidence type="ECO:0000256" key="3">
    <source>
        <dbReference type="ARBA" id="ARBA00008747"/>
    </source>
</evidence>
<dbReference type="PANTHER" id="PTHR43105:SF9">
    <property type="entry name" value="NADPH-FE(3+) OXIDOREDUCTASE SUBUNIT ALPHA"/>
    <property type="match status" value="1"/>
</dbReference>
<dbReference type="SUPFAM" id="SSF53706">
    <property type="entry name" value="Formate dehydrogenase/DMSO reductase, domains 1-3"/>
    <property type="match status" value="1"/>
</dbReference>
<comment type="similarity">
    <text evidence="3">Belongs to the prokaryotic molybdopterin-containing oxidoreductase family. NasA/NapA/NarB subfamily.</text>
</comment>
<dbReference type="Pfam" id="PF00384">
    <property type="entry name" value="Molybdopterin"/>
    <property type="match status" value="1"/>
</dbReference>
<dbReference type="InterPro" id="IPR041854">
    <property type="entry name" value="BFD-like_2Fe2S-bd_dom_sf"/>
</dbReference>
<dbReference type="Pfam" id="PF01568">
    <property type="entry name" value="Molydop_binding"/>
    <property type="match status" value="1"/>
</dbReference>
<reference evidence="12" key="1">
    <citation type="journal article" date="2012" name="Nature">
        <title>The oyster genome reveals stress adaptation and complexity of shell formation.</title>
        <authorList>
            <person name="Zhang G."/>
            <person name="Fang X."/>
            <person name="Guo X."/>
            <person name="Li L."/>
            <person name="Luo R."/>
            <person name="Xu F."/>
            <person name="Yang P."/>
            <person name="Zhang L."/>
            <person name="Wang X."/>
            <person name="Qi H."/>
            <person name="Xiong Z."/>
            <person name="Que H."/>
            <person name="Xie Y."/>
            <person name="Holland P.W."/>
            <person name="Paps J."/>
            <person name="Zhu Y."/>
            <person name="Wu F."/>
            <person name="Chen Y."/>
            <person name="Wang J."/>
            <person name="Peng C."/>
            <person name="Meng J."/>
            <person name="Yang L."/>
            <person name="Liu J."/>
            <person name="Wen B."/>
            <person name="Zhang N."/>
            <person name="Huang Z."/>
            <person name="Zhu Q."/>
            <person name="Feng Y."/>
            <person name="Mount A."/>
            <person name="Hedgecock D."/>
            <person name="Xu Z."/>
            <person name="Liu Y."/>
            <person name="Domazet-Loso T."/>
            <person name="Du Y."/>
            <person name="Sun X."/>
            <person name="Zhang S."/>
            <person name="Liu B."/>
            <person name="Cheng P."/>
            <person name="Jiang X."/>
            <person name="Li J."/>
            <person name="Fan D."/>
            <person name="Wang W."/>
            <person name="Fu W."/>
            <person name="Wang T."/>
            <person name="Wang B."/>
            <person name="Zhang J."/>
            <person name="Peng Z."/>
            <person name="Li Y."/>
            <person name="Li N."/>
            <person name="Wang J."/>
            <person name="Chen M."/>
            <person name="He Y."/>
            <person name="Tan F."/>
            <person name="Song X."/>
            <person name="Zheng Q."/>
            <person name="Huang R."/>
            <person name="Yang H."/>
            <person name="Du X."/>
            <person name="Chen L."/>
            <person name="Yang M."/>
            <person name="Gaffney P.M."/>
            <person name="Wang S."/>
            <person name="Luo L."/>
            <person name="She Z."/>
            <person name="Ming Y."/>
            <person name="Huang W."/>
            <person name="Zhang S."/>
            <person name="Huang B."/>
            <person name="Zhang Y."/>
            <person name="Qu T."/>
            <person name="Ni P."/>
            <person name="Miao G."/>
            <person name="Wang J."/>
            <person name="Wang Q."/>
            <person name="Steinberg C.E."/>
            <person name="Wang H."/>
            <person name="Li N."/>
            <person name="Qian L."/>
            <person name="Zhang G."/>
            <person name="Li Y."/>
            <person name="Yang H."/>
            <person name="Liu X."/>
            <person name="Wang J."/>
            <person name="Yin Y."/>
            <person name="Wang J."/>
        </authorList>
    </citation>
    <scope>NUCLEOTIDE SEQUENCE [LARGE SCALE GENOMIC DNA]</scope>
    <source>
        <strain evidence="12">05x7-T-G4-1.051#20</strain>
    </source>
</reference>
<dbReference type="InterPro" id="IPR009010">
    <property type="entry name" value="Asp_de-COase-like_dom_sf"/>
</dbReference>
<dbReference type="InterPro" id="IPR007419">
    <property type="entry name" value="BFD-like_2Fe2S-bd_dom"/>
</dbReference>
<keyword evidence="6" id="KW-0408">Iron</keyword>
<dbReference type="GO" id="GO:0043546">
    <property type="term" value="F:molybdopterin cofactor binding"/>
    <property type="evidence" value="ECO:0007669"/>
    <property type="project" value="InterPro"/>
</dbReference>
<dbReference type="AlphaFoldDB" id="K1QW53"/>
<gene>
    <name evidence="12" type="ORF">CGI_10000803</name>
</gene>
<dbReference type="InterPro" id="IPR041957">
    <property type="entry name" value="CT_Nitrate-R-NapA-like"/>
</dbReference>
<dbReference type="InParanoid" id="K1QW53"/>
<protein>
    <submittedName>
        <fullName evidence="12">Nitrate reductase</fullName>
    </submittedName>
</protein>
<sequence>MLNPQVNGKVVSWDSALSTVADKFSSVIQEHGSDAVAFYVSGQFLTEDYYVANKLIKGFMGTANIDTNSRLCMASAVVGYKRAFGSDTVPCTYGDLDLADLIVIVGSNTAWAHPIVYQRIAAAKRARPDMKIVVVDPRKTATCDIADLHLGLKPGTDAVLFNGLLAHLAQANGLDTDFIENHTEGFQAAIDKAQEQQGSLADVAQQCELDEADLKQFFDWALSRQKMVSLYSQGVNQSSSGVDKSNAIINCHLATGRIGKAGMGPFSITGQPNAMGGREVGGLANQLAAHMDFNKPENIDLVSRFWQASNMAQANGLKAIDMFQAVADKKIKAIWIMNTNPVVSMPDADAVKKALIDCEMVVVSDCMQSTDTTNVADVLLPALTWGETDGSVTNSDRTVSRQRKFMNGPENAQPDWWILCEVAKKMGFGESFKYGSAADIFREHAALSGFENHGKRDFDISLLDKITEQEYANLSPFQWPLSNDAPNGTKRMFSDGKFFTPSGKAQFIAITPRPPVHPTTPDFPLILNTGRVRDQWHTMTRTAKTAKLMAHKDEVYVNVHPNDAKRFGVVDGELAKINSPLGADKQVIARVVISDSTRPGSVFVPIHWTAQYASHGRVDVLVQPVGDPLSGQPESKHSPVKIEPFAVQWHGFILSREPIVTQAIEYWVKIKGKQFYRYEIACSVCPMDMEVWADTVLGLNGEKLQYHDKTGNRYRTARIEKGALQSVLFIAPSTDLPPRSWLGSVFAKTELDAKTRLSLLAGKQSGAKDEGQTICSCFGIGINTITEAIQKDKLSSVEAIGAALKAGTNCGSCVPELTEILASVKAVELK</sequence>
<evidence type="ECO:0000256" key="8">
    <source>
        <dbReference type="ARBA" id="ARBA00023063"/>
    </source>
</evidence>
<feature type="domain" description="Molybdopterin dinucleotide-binding" evidence="10">
    <location>
        <begin position="525"/>
        <end position="638"/>
    </location>
</feature>
<dbReference type="InterPro" id="IPR050123">
    <property type="entry name" value="Prok_molybdopt-oxidoreductase"/>
</dbReference>
<feature type="domain" description="BFD-like [2Fe-2S]-binding" evidence="11">
    <location>
        <begin position="774"/>
        <end position="822"/>
    </location>
</feature>
<dbReference type="Gene3D" id="2.40.40.20">
    <property type="match status" value="1"/>
</dbReference>
<name>K1QW53_MAGGI</name>
<dbReference type="GO" id="GO:0016491">
    <property type="term" value="F:oxidoreductase activity"/>
    <property type="evidence" value="ECO:0007669"/>
    <property type="project" value="UniProtKB-KW"/>
</dbReference>
<proteinExistence type="inferred from homology"/>
<dbReference type="Gene3D" id="3.40.50.740">
    <property type="match status" value="1"/>
</dbReference>
<keyword evidence="4" id="KW-0479">Metal-binding</keyword>
<evidence type="ECO:0000256" key="2">
    <source>
        <dbReference type="ARBA" id="ARBA00001966"/>
    </source>
</evidence>
<comment type="cofactor">
    <cofactor evidence="2">
        <name>[4Fe-4S] cluster</name>
        <dbReference type="ChEBI" id="CHEBI:49883"/>
    </cofactor>
</comment>
<dbReference type="InterPro" id="IPR006656">
    <property type="entry name" value="Mopterin_OxRdtase"/>
</dbReference>
<evidence type="ECO:0000259" key="10">
    <source>
        <dbReference type="Pfam" id="PF01568"/>
    </source>
</evidence>
<dbReference type="GO" id="GO:0051536">
    <property type="term" value="F:iron-sulfur cluster binding"/>
    <property type="evidence" value="ECO:0007669"/>
    <property type="project" value="UniProtKB-KW"/>
</dbReference>
<dbReference type="Gene3D" id="3.40.228.10">
    <property type="entry name" value="Dimethylsulfoxide Reductase, domain 2"/>
    <property type="match status" value="1"/>
</dbReference>
<evidence type="ECO:0000259" key="9">
    <source>
        <dbReference type="Pfam" id="PF00384"/>
    </source>
</evidence>
<dbReference type="InterPro" id="IPR006657">
    <property type="entry name" value="MoPterin_dinucl-bd_dom"/>
</dbReference>
<evidence type="ECO:0000313" key="12">
    <source>
        <dbReference type="EMBL" id="EKC25801.1"/>
    </source>
</evidence>
<feature type="domain" description="Molybdopterin oxidoreductase" evidence="9">
    <location>
        <begin position="10"/>
        <end position="425"/>
    </location>
</feature>
<dbReference type="GO" id="GO:0046872">
    <property type="term" value="F:metal ion binding"/>
    <property type="evidence" value="ECO:0007669"/>
    <property type="project" value="UniProtKB-KW"/>
</dbReference>
<evidence type="ECO:0000256" key="7">
    <source>
        <dbReference type="ARBA" id="ARBA00023014"/>
    </source>
</evidence>
<comment type="cofactor">
    <cofactor evidence="1">
        <name>Mo-bis(molybdopterin guanine dinucleotide)</name>
        <dbReference type="ChEBI" id="CHEBI:60539"/>
    </cofactor>
</comment>
<evidence type="ECO:0000259" key="11">
    <source>
        <dbReference type="Pfam" id="PF04324"/>
    </source>
</evidence>
<dbReference type="HOGENOM" id="CLU_000422_13_4_1"/>
<evidence type="ECO:0000256" key="4">
    <source>
        <dbReference type="ARBA" id="ARBA00022723"/>
    </source>
</evidence>
<evidence type="ECO:0000256" key="6">
    <source>
        <dbReference type="ARBA" id="ARBA00023004"/>
    </source>
</evidence>
<dbReference type="Pfam" id="PF04324">
    <property type="entry name" value="Fer2_BFD"/>
    <property type="match status" value="1"/>
</dbReference>
<evidence type="ECO:0000256" key="1">
    <source>
        <dbReference type="ARBA" id="ARBA00001942"/>
    </source>
</evidence>
<dbReference type="EMBL" id="JH819022">
    <property type="protein sequence ID" value="EKC25801.1"/>
    <property type="molecule type" value="Genomic_DNA"/>
</dbReference>
<keyword evidence="8" id="KW-0534">Nitrate assimilation</keyword>
<dbReference type="GO" id="GO:0042128">
    <property type="term" value="P:nitrate assimilation"/>
    <property type="evidence" value="ECO:0007669"/>
    <property type="project" value="UniProtKB-KW"/>
</dbReference>
<evidence type="ECO:0000256" key="5">
    <source>
        <dbReference type="ARBA" id="ARBA00023002"/>
    </source>
</evidence>
<dbReference type="SUPFAM" id="SSF50692">
    <property type="entry name" value="ADC-like"/>
    <property type="match status" value="1"/>
</dbReference>
<organism evidence="12">
    <name type="scientific">Magallana gigas</name>
    <name type="common">Pacific oyster</name>
    <name type="synonym">Crassostrea gigas</name>
    <dbReference type="NCBI Taxonomy" id="29159"/>
    <lineage>
        <taxon>Eukaryota</taxon>
        <taxon>Metazoa</taxon>
        <taxon>Spiralia</taxon>
        <taxon>Lophotrochozoa</taxon>
        <taxon>Mollusca</taxon>
        <taxon>Bivalvia</taxon>
        <taxon>Autobranchia</taxon>
        <taxon>Pteriomorphia</taxon>
        <taxon>Ostreida</taxon>
        <taxon>Ostreoidea</taxon>
        <taxon>Ostreidae</taxon>
        <taxon>Magallana</taxon>
    </lineage>
</organism>
<keyword evidence="7" id="KW-0411">Iron-sulfur</keyword>
<dbReference type="CDD" id="cd02791">
    <property type="entry name" value="MopB_CT_Nitrate-R-NapA-like"/>
    <property type="match status" value="1"/>
</dbReference>
<accession>K1QW53</accession>
<dbReference type="PANTHER" id="PTHR43105">
    <property type="entry name" value="RESPIRATORY NITRATE REDUCTASE"/>
    <property type="match status" value="1"/>
</dbReference>
<dbReference type="GO" id="GO:0016020">
    <property type="term" value="C:membrane"/>
    <property type="evidence" value="ECO:0007669"/>
    <property type="project" value="TreeGrafter"/>
</dbReference>
<dbReference type="Gene3D" id="1.10.10.1100">
    <property type="entry name" value="BFD-like [2Fe-2S]-binding domain"/>
    <property type="match status" value="1"/>
</dbReference>